<feature type="domain" description="RNA polymerase sigma factor 70 region 4 type 2" evidence="8">
    <location>
        <begin position="167"/>
        <end position="217"/>
    </location>
</feature>
<evidence type="ECO:0000256" key="6">
    <source>
        <dbReference type="RuleBase" id="RU000716"/>
    </source>
</evidence>
<comment type="similarity">
    <text evidence="1 6">Belongs to the sigma-70 factor family. ECF subfamily.</text>
</comment>
<reference evidence="9 10" key="1">
    <citation type="submission" date="2019-01" db="EMBL/GenBank/DDBJ databases">
        <title>Draft genome sequence of Dictyobacter sp. Uno17.</title>
        <authorList>
            <person name="Wang C.M."/>
            <person name="Zheng Y."/>
            <person name="Sakai Y."/>
            <person name="Abe K."/>
            <person name="Yokota A."/>
            <person name="Yabe S."/>
        </authorList>
    </citation>
    <scope>NUCLEOTIDE SEQUENCE [LARGE SCALE GENOMIC DNA]</scope>
    <source>
        <strain evidence="9 10">Uno17</strain>
    </source>
</reference>
<dbReference type="PROSITE" id="PS01063">
    <property type="entry name" value="SIGMA70_ECF"/>
    <property type="match status" value="1"/>
</dbReference>
<feature type="domain" description="RNA polymerase sigma-70 region 2" evidence="7">
    <location>
        <begin position="59"/>
        <end position="126"/>
    </location>
</feature>
<dbReference type="InterPro" id="IPR013249">
    <property type="entry name" value="RNA_pol_sigma70_r4_t2"/>
</dbReference>
<proteinExistence type="inferred from homology"/>
<dbReference type="AlphaFoldDB" id="A0A5A5TG83"/>
<dbReference type="Gene3D" id="1.10.1740.10">
    <property type="match status" value="1"/>
</dbReference>
<dbReference type="Proteomes" id="UP000322530">
    <property type="component" value="Unassembled WGS sequence"/>
</dbReference>
<dbReference type="InterPro" id="IPR013324">
    <property type="entry name" value="RNA_pol_sigma_r3/r4-like"/>
</dbReference>
<dbReference type="InterPro" id="IPR013325">
    <property type="entry name" value="RNA_pol_sigma_r2"/>
</dbReference>
<evidence type="ECO:0000259" key="8">
    <source>
        <dbReference type="Pfam" id="PF08281"/>
    </source>
</evidence>
<dbReference type="GO" id="GO:0003677">
    <property type="term" value="F:DNA binding"/>
    <property type="evidence" value="ECO:0007669"/>
    <property type="project" value="UniProtKB-KW"/>
</dbReference>
<keyword evidence="3 6" id="KW-0731">Sigma factor</keyword>
<accession>A0A5A5TG83</accession>
<dbReference type="Pfam" id="PF08281">
    <property type="entry name" value="Sigma70_r4_2"/>
    <property type="match status" value="1"/>
</dbReference>
<name>A0A5A5TG83_9CHLR</name>
<sequence length="236" mass="26686">MSAMFNLLANAGILIVPNADIGTTHVHIREKVYPSMTVDKSANQPQAGSSADDSALIHLYEQYRRPIHSYTYRLLGSQEDADDVTQEVFIRVFTSWKGLYERDKLSAWLYRIATNLCVDILRKRKRISWWPLRFRTHHDSVSDDDAHEDFSAFLSDTGGIPEIAERELIRSVLAQMPEEYAVVLVLHAAQGVPYQEIADIVGVSPNAAATRISRAKKLFATHYQRLSKDGVGKQEQ</sequence>
<evidence type="ECO:0000313" key="10">
    <source>
        <dbReference type="Proteomes" id="UP000322530"/>
    </source>
</evidence>
<organism evidence="9 10">
    <name type="scientific">Dictyobacter arantiisoli</name>
    <dbReference type="NCBI Taxonomy" id="2014874"/>
    <lineage>
        <taxon>Bacteria</taxon>
        <taxon>Bacillati</taxon>
        <taxon>Chloroflexota</taxon>
        <taxon>Ktedonobacteria</taxon>
        <taxon>Ktedonobacterales</taxon>
        <taxon>Dictyobacteraceae</taxon>
        <taxon>Dictyobacter</taxon>
    </lineage>
</organism>
<dbReference type="GO" id="GO:0006950">
    <property type="term" value="P:response to stress"/>
    <property type="evidence" value="ECO:0007669"/>
    <property type="project" value="UniProtKB-ARBA"/>
</dbReference>
<comment type="caution">
    <text evidence="9">The sequence shown here is derived from an EMBL/GenBank/DDBJ whole genome shotgun (WGS) entry which is preliminary data.</text>
</comment>
<evidence type="ECO:0000256" key="2">
    <source>
        <dbReference type="ARBA" id="ARBA00023015"/>
    </source>
</evidence>
<dbReference type="GO" id="GO:0016987">
    <property type="term" value="F:sigma factor activity"/>
    <property type="evidence" value="ECO:0007669"/>
    <property type="project" value="UniProtKB-KW"/>
</dbReference>
<dbReference type="Gene3D" id="1.10.10.10">
    <property type="entry name" value="Winged helix-like DNA-binding domain superfamily/Winged helix DNA-binding domain"/>
    <property type="match status" value="1"/>
</dbReference>
<evidence type="ECO:0000256" key="5">
    <source>
        <dbReference type="ARBA" id="ARBA00023163"/>
    </source>
</evidence>
<protein>
    <recommendedName>
        <fullName evidence="6">RNA polymerase sigma factor</fullName>
    </recommendedName>
</protein>
<dbReference type="EMBL" id="BIXY01000062">
    <property type="protein sequence ID" value="GCF10166.1"/>
    <property type="molecule type" value="Genomic_DNA"/>
</dbReference>
<dbReference type="Pfam" id="PF04542">
    <property type="entry name" value="Sigma70_r2"/>
    <property type="match status" value="1"/>
</dbReference>
<keyword evidence="2 6" id="KW-0805">Transcription regulation</keyword>
<dbReference type="NCBIfam" id="TIGR02937">
    <property type="entry name" value="sigma70-ECF"/>
    <property type="match status" value="1"/>
</dbReference>
<gene>
    <name evidence="9" type="ORF">KDI_37300</name>
</gene>
<dbReference type="InterPro" id="IPR036388">
    <property type="entry name" value="WH-like_DNA-bd_sf"/>
</dbReference>
<evidence type="ECO:0000313" key="9">
    <source>
        <dbReference type="EMBL" id="GCF10166.1"/>
    </source>
</evidence>
<dbReference type="InterPro" id="IPR000838">
    <property type="entry name" value="RNA_pol_sigma70_ECF_CS"/>
</dbReference>
<dbReference type="InterPro" id="IPR014284">
    <property type="entry name" value="RNA_pol_sigma-70_dom"/>
</dbReference>
<dbReference type="OrthoDB" id="158189at2"/>
<dbReference type="SUPFAM" id="SSF88659">
    <property type="entry name" value="Sigma3 and sigma4 domains of RNA polymerase sigma factors"/>
    <property type="match status" value="1"/>
</dbReference>
<evidence type="ECO:0000256" key="3">
    <source>
        <dbReference type="ARBA" id="ARBA00023082"/>
    </source>
</evidence>
<dbReference type="PANTHER" id="PTHR43133:SF8">
    <property type="entry name" value="RNA POLYMERASE SIGMA FACTOR HI_1459-RELATED"/>
    <property type="match status" value="1"/>
</dbReference>
<dbReference type="PANTHER" id="PTHR43133">
    <property type="entry name" value="RNA POLYMERASE ECF-TYPE SIGMA FACTO"/>
    <property type="match status" value="1"/>
</dbReference>
<dbReference type="SUPFAM" id="SSF88946">
    <property type="entry name" value="Sigma2 domain of RNA polymerase sigma factors"/>
    <property type="match status" value="1"/>
</dbReference>
<keyword evidence="5 6" id="KW-0804">Transcription</keyword>
<keyword evidence="10" id="KW-1185">Reference proteome</keyword>
<dbReference type="InterPro" id="IPR007627">
    <property type="entry name" value="RNA_pol_sigma70_r2"/>
</dbReference>
<dbReference type="InterPro" id="IPR039425">
    <property type="entry name" value="RNA_pol_sigma-70-like"/>
</dbReference>
<dbReference type="CDD" id="cd06171">
    <property type="entry name" value="Sigma70_r4"/>
    <property type="match status" value="1"/>
</dbReference>
<dbReference type="GO" id="GO:0006352">
    <property type="term" value="P:DNA-templated transcription initiation"/>
    <property type="evidence" value="ECO:0007669"/>
    <property type="project" value="InterPro"/>
</dbReference>
<evidence type="ECO:0000256" key="4">
    <source>
        <dbReference type="ARBA" id="ARBA00023125"/>
    </source>
</evidence>
<evidence type="ECO:0000256" key="1">
    <source>
        <dbReference type="ARBA" id="ARBA00010641"/>
    </source>
</evidence>
<evidence type="ECO:0000259" key="7">
    <source>
        <dbReference type="Pfam" id="PF04542"/>
    </source>
</evidence>
<keyword evidence="4 6" id="KW-0238">DNA-binding</keyword>